<reference evidence="2" key="1">
    <citation type="journal article" date="2013" name="Nat. Genet.">
        <title>The duck genome and transcriptome provide insight into an avian influenza virus reservoir species.</title>
        <authorList>
            <person name="Huang Y."/>
            <person name="Li Y."/>
            <person name="Burt D.W."/>
            <person name="Chen H."/>
            <person name="Zhang Y."/>
            <person name="Qian W."/>
            <person name="Kim H."/>
            <person name="Gan S."/>
            <person name="Zhao Y."/>
            <person name="Li J."/>
            <person name="Yi K."/>
            <person name="Feng H."/>
            <person name="Zhu P."/>
            <person name="Li B."/>
            <person name="Liu Q."/>
            <person name="Fairley S."/>
            <person name="Magor K.E."/>
            <person name="Du Z."/>
            <person name="Hu X."/>
            <person name="Goodman L."/>
            <person name="Tafer H."/>
            <person name="Vignal A."/>
            <person name="Lee T."/>
            <person name="Kim K.W."/>
            <person name="Sheng Z."/>
            <person name="An Y."/>
            <person name="Searle S."/>
            <person name="Herrero J."/>
            <person name="Groenen M.A."/>
            <person name="Crooijmans R.P."/>
            <person name="Faraut T."/>
            <person name="Cai Q."/>
            <person name="Webster R.G."/>
            <person name="Aldridge J.R."/>
            <person name="Warren W.C."/>
            <person name="Bartschat S."/>
            <person name="Kehr S."/>
            <person name="Marz M."/>
            <person name="Stadler P.F."/>
            <person name="Smith J."/>
            <person name="Kraus R.H."/>
            <person name="Zhao Y."/>
            <person name="Ren L."/>
            <person name="Fei J."/>
            <person name="Morisson M."/>
            <person name="Kaiser P."/>
            <person name="Griffin D.K."/>
            <person name="Rao M."/>
            <person name="Pitel F."/>
            <person name="Wang J."/>
            <person name="Li N."/>
        </authorList>
    </citation>
    <scope>NUCLEOTIDE SEQUENCE [LARGE SCALE GENOMIC DNA]</scope>
</reference>
<dbReference type="EMBL" id="KB742799">
    <property type="protein sequence ID" value="EOB04339.1"/>
    <property type="molecule type" value="Genomic_DNA"/>
</dbReference>
<evidence type="ECO:0000313" key="1">
    <source>
        <dbReference type="EMBL" id="EOB04339.1"/>
    </source>
</evidence>
<name>R0LFC8_ANAPL</name>
<dbReference type="AlphaFoldDB" id="R0LFC8"/>
<evidence type="ECO:0000313" key="2">
    <source>
        <dbReference type="Proteomes" id="UP000296049"/>
    </source>
</evidence>
<gene>
    <name evidence="1" type="ORF">Anapl_06028</name>
</gene>
<keyword evidence="2" id="KW-1185">Reference proteome</keyword>
<accession>R0LFC8</accession>
<organism evidence="1 2">
    <name type="scientific">Anas platyrhynchos</name>
    <name type="common">Mallard</name>
    <name type="synonym">Anas boschas</name>
    <dbReference type="NCBI Taxonomy" id="8839"/>
    <lineage>
        <taxon>Eukaryota</taxon>
        <taxon>Metazoa</taxon>
        <taxon>Chordata</taxon>
        <taxon>Craniata</taxon>
        <taxon>Vertebrata</taxon>
        <taxon>Euteleostomi</taxon>
        <taxon>Archelosauria</taxon>
        <taxon>Archosauria</taxon>
        <taxon>Dinosauria</taxon>
        <taxon>Saurischia</taxon>
        <taxon>Theropoda</taxon>
        <taxon>Coelurosauria</taxon>
        <taxon>Aves</taxon>
        <taxon>Neognathae</taxon>
        <taxon>Galloanserae</taxon>
        <taxon>Anseriformes</taxon>
        <taxon>Anatidae</taxon>
        <taxon>Anatinae</taxon>
        <taxon>Anas</taxon>
    </lineage>
</organism>
<protein>
    <submittedName>
        <fullName evidence="1">Uncharacterized protein</fullName>
    </submittedName>
</protein>
<proteinExistence type="predicted"/>
<sequence>MVLQFRVSLCITAQTLSCATSRAYPQPRVARAPFRKLSRSGQSPSVCNITSLSVTQMLKQIKLTIVPKKSDISSLQVSHACSNKERPCKRADVCAVTASPRTQPAIHTSSYSPAGSQQRGLLLPLTPAILRTRTSPEQTRIRGTPPNFLHLKNSVYLSGRKTRFGIEPLESAFFKTPHGHSASPFTSQWSFPLTSLTLRTPEQLKPRTGIQMFPMDETARVEWYGASLLRTNQWRLSEC</sequence>
<dbReference type="Proteomes" id="UP000296049">
    <property type="component" value="Unassembled WGS sequence"/>
</dbReference>